<reference evidence="3 4" key="1">
    <citation type="submission" date="2016-12" db="EMBL/GenBank/DDBJ databases">
        <title>Draft genome sequence of Fusarium oxysporum causing rot on Narcissus.</title>
        <authorList>
            <person name="Armitage A.D."/>
            <person name="Taylor A."/>
            <person name="Clarkson J.P."/>
            <person name="Harrison R.J."/>
            <person name="Jackson A.C."/>
        </authorList>
    </citation>
    <scope>NUCLEOTIDE SEQUENCE [LARGE SCALE GENOMIC DNA]</scope>
    <source>
        <strain evidence="3 4">N139</strain>
    </source>
</reference>
<evidence type="ECO:0000313" key="3">
    <source>
        <dbReference type="EMBL" id="RYC82071.1"/>
    </source>
</evidence>
<feature type="region of interest" description="Disordered" evidence="1">
    <location>
        <begin position="173"/>
        <end position="198"/>
    </location>
</feature>
<dbReference type="InterPro" id="IPR025676">
    <property type="entry name" value="Clr5_dom"/>
</dbReference>
<dbReference type="EMBL" id="MQTW01000204">
    <property type="protein sequence ID" value="RYC82071.1"/>
    <property type="molecule type" value="Genomic_DNA"/>
</dbReference>
<evidence type="ECO:0000256" key="1">
    <source>
        <dbReference type="SAM" id="MobiDB-lite"/>
    </source>
</evidence>
<gene>
    <name evidence="3" type="ORF">BFJ63_vAg15055</name>
</gene>
<evidence type="ECO:0000259" key="2">
    <source>
        <dbReference type="Pfam" id="PF14420"/>
    </source>
</evidence>
<evidence type="ECO:0000313" key="4">
    <source>
        <dbReference type="Proteomes" id="UP000290540"/>
    </source>
</evidence>
<dbReference type="Proteomes" id="UP000290540">
    <property type="component" value="Unassembled WGS sequence"/>
</dbReference>
<protein>
    <recommendedName>
        <fullName evidence="2">Clr5 domain-containing protein</fullName>
    </recommendedName>
</protein>
<name>A0A4Q2V4U7_FUSOX</name>
<dbReference type="Pfam" id="PF14420">
    <property type="entry name" value="Clr5"/>
    <property type="match status" value="1"/>
</dbReference>
<sequence length="912" mass="101840">MYGGTCGSPSIYVKFEGKRGSERPNLAEAEFGDLNARSFAVFHCQLLIITILPFNPNFNTYSDYQSHTLLPHRSLRPIFCTMDPILEELRPRSDDDKFLSCPYEERWSRLQPVIVQAYTRRRARDGRTATLGKVVEFMRTHYSFHAAANEYRRRFKDWGVTKRMVKEDKDAITSALARRKRPGASVSDATTQHDGEDKPLDYKKLKRHLISRKACLEVAPGLLSSWNLPYAAFISSLPKNPEAPSPFGPLGPTPSYLHIQSPEALTPGRAAAGPSPRIQLVYEKHKEHCTSLFLQGRLEQLVISLPKEDRSFVLAKNWGQEMSNPNPTQVFGLTHQARNAHSPWTPSAFLNISSGPSSPELSSATNISNPPTQLCKWSIHVPYTSCQTDSHMRAAAPSGSQPPPSPFVDSLHQSMASSDFTTTPKADLPLAHDLITRSLEEHPSPLQLDAWKLAIMAGNTGLLYQLWEDNGEGPPEGIEALHPFHLAAAFLNGGNQCCNVFVALSSLLGSSFAFYHNIDDHGHTILDTLVVAVLRSHTRIQPGAVSYGLHSPNRFPGEENDICGRWDAESPTVRELFKQGYARIPTRWKHPFCHTAVQAVCHSIIAIFASPASPNINAESGLFVRRCTACGLELRLRPLHMVVVAAFYLAQLGMTGETLFGALTMMVCLISLGADVSITANISVEEILRSSDAGQCRHTHLSPLDLMKAVPGDVIQDWSESCRVGWGCLTEVLALSVSQQNQERSGRSHRSASPLGDEWPGTPASSFNESSDHDSCWIRFQEEYHNNWLELPCNGPRIGLLWASIQTELLTYRRVRDGDSWISENFSMKALKAWLEEEDADFSTPLVQNRMFKVHTRCGWFGESMEFLCPTAEGVCTHYFMNMDIYSRTSFIEQPDLLDSFESLERVEDKEI</sequence>
<feature type="domain" description="Clr5" evidence="2">
    <location>
        <begin position="104"/>
        <end position="162"/>
    </location>
</feature>
<dbReference type="PANTHER" id="PTHR38788:SF3">
    <property type="entry name" value="CLR5 DOMAIN-CONTAINING PROTEIN"/>
    <property type="match status" value="1"/>
</dbReference>
<accession>A0A4Q2V4U7</accession>
<proteinExistence type="predicted"/>
<comment type="caution">
    <text evidence="3">The sequence shown here is derived from an EMBL/GenBank/DDBJ whole genome shotgun (WGS) entry which is preliminary data.</text>
</comment>
<organism evidence="3 4">
    <name type="scientific">Fusarium oxysporum f. sp. narcissi</name>
    <dbReference type="NCBI Taxonomy" id="451672"/>
    <lineage>
        <taxon>Eukaryota</taxon>
        <taxon>Fungi</taxon>
        <taxon>Dikarya</taxon>
        <taxon>Ascomycota</taxon>
        <taxon>Pezizomycotina</taxon>
        <taxon>Sordariomycetes</taxon>
        <taxon>Hypocreomycetidae</taxon>
        <taxon>Hypocreales</taxon>
        <taxon>Nectriaceae</taxon>
        <taxon>Fusarium</taxon>
        <taxon>Fusarium oxysporum species complex</taxon>
    </lineage>
</organism>
<dbReference type="PANTHER" id="PTHR38788">
    <property type="entry name" value="CLR5 DOMAIN-CONTAINING PROTEIN"/>
    <property type="match status" value="1"/>
</dbReference>
<dbReference type="AlphaFoldDB" id="A0A4Q2V4U7"/>
<feature type="region of interest" description="Disordered" evidence="1">
    <location>
        <begin position="743"/>
        <end position="769"/>
    </location>
</feature>